<proteinExistence type="predicted"/>
<feature type="domain" description="UvrC family homology region profile" evidence="3">
    <location>
        <begin position="213"/>
        <end position="351"/>
    </location>
</feature>
<name>A0A0G0QLH0_9BACT</name>
<sequence>MIAGKLKNIIAKAPNGSGIYIFRNKDAILYVGKANNIKNRLKSYSRPTDTRITTMIQAATIINFQNTDSDIEALILEAQLIKKLRPKFNIVLRDDKQYSYVQFSDDQFPRITIVRQPMSIQDIGPFTDSTALKTTLKQLRRAFLYCTCKQLHNNYCLNYHIGNCSGFCCLKKREATKDEIKNYDKNIYIIKKILARKRNNIVTSLKKKMIILGKKERFDEAIKIRDKLDAIKKIFRNSQIIDKRINDEDHNSKLETIAKFFGLTSAVRIEGYDISNIQGINAVGSMVTFKNGLADKSGYRKFKIRDSNVSDDTRMLKEILTRRFRHSEWAKPNLVIIDGGKGQLNIASSIVPKDIALLSLTKNEKHVGSHIYIRGRKLPIKLDKLPADVRNIVLNVDAEAHRFAISYYRKLHRNMTTP</sequence>
<dbReference type="SUPFAM" id="SSF82771">
    <property type="entry name" value="GIY-YIG endonuclease"/>
    <property type="match status" value="1"/>
</dbReference>
<reference evidence="4 5" key="1">
    <citation type="journal article" date="2015" name="Nature">
        <title>rRNA introns, odd ribosomes, and small enigmatic genomes across a large radiation of phyla.</title>
        <authorList>
            <person name="Brown C.T."/>
            <person name="Hug L.A."/>
            <person name="Thomas B.C."/>
            <person name="Sharon I."/>
            <person name="Castelle C.J."/>
            <person name="Singh A."/>
            <person name="Wilkins M.J."/>
            <person name="Williams K.H."/>
            <person name="Banfield J.F."/>
        </authorList>
    </citation>
    <scope>NUCLEOTIDE SEQUENCE [LARGE SCALE GENOMIC DNA]</scope>
</reference>
<evidence type="ECO:0000259" key="1">
    <source>
        <dbReference type="PROSITE" id="PS50151"/>
    </source>
</evidence>
<feature type="domain" description="UVR" evidence="1">
    <location>
        <begin position="199"/>
        <end position="234"/>
    </location>
</feature>
<protein>
    <submittedName>
        <fullName evidence="4">Excinuclease ABC subunit C</fullName>
    </submittedName>
</protein>
<organism evidence="4 5">
    <name type="scientific">Candidatus Yanofskybacteria bacterium GW2011_GWE2_40_11</name>
    <dbReference type="NCBI Taxonomy" id="1619033"/>
    <lineage>
        <taxon>Bacteria</taxon>
        <taxon>Candidatus Yanofskyibacteriota</taxon>
    </lineage>
</organism>
<dbReference type="Proteomes" id="UP000034072">
    <property type="component" value="Unassembled WGS sequence"/>
</dbReference>
<dbReference type="Gene3D" id="3.40.1440.10">
    <property type="entry name" value="GIY-YIG endonuclease"/>
    <property type="match status" value="1"/>
</dbReference>
<evidence type="ECO:0000259" key="3">
    <source>
        <dbReference type="PROSITE" id="PS50165"/>
    </source>
</evidence>
<comment type="caution">
    <text evidence="4">The sequence shown here is derived from an EMBL/GenBank/DDBJ whole genome shotgun (WGS) entry which is preliminary data.</text>
</comment>
<dbReference type="PANTHER" id="PTHR30562">
    <property type="entry name" value="UVRC/OXIDOREDUCTASE"/>
    <property type="match status" value="1"/>
</dbReference>
<evidence type="ECO:0000259" key="2">
    <source>
        <dbReference type="PROSITE" id="PS50164"/>
    </source>
</evidence>
<dbReference type="Pfam" id="PF08459">
    <property type="entry name" value="UvrC_RNaseH_dom"/>
    <property type="match status" value="1"/>
</dbReference>
<dbReference type="PROSITE" id="PS50164">
    <property type="entry name" value="GIY_YIG"/>
    <property type="match status" value="1"/>
</dbReference>
<dbReference type="InterPro" id="IPR001943">
    <property type="entry name" value="UVR_dom"/>
</dbReference>
<dbReference type="InterPro" id="IPR047296">
    <property type="entry name" value="GIY-YIG_UvrC_Cho"/>
</dbReference>
<dbReference type="CDD" id="cd10434">
    <property type="entry name" value="GIY-YIG_UvrC_Cho"/>
    <property type="match status" value="1"/>
</dbReference>
<dbReference type="InterPro" id="IPR000305">
    <property type="entry name" value="GIY-YIG_endonuc"/>
</dbReference>
<dbReference type="PANTHER" id="PTHR30562:SF1">
    <property type="entry name" value="UVRABC SYSTEM PROTEIN C"/>
    <property type="match status" value="1"/>
</dbReference>
<dbReference type="PROSITE" id="PS50151">
    <property type="entry name" value="UVR"/>
    <property type="match status" value="1"/>
</dbReference>
<dbReference type="EMBL" id="LBXZ01000002">
    <property type="protein sequence ID" value="KKR40983.1"/>
    <property type="molecule type" value="Genomic_DNA"/>
</dbReference>
<dbReference type="PATRIC" id="fig|1619033.3.peg.191"/>
<dbReference type="InterPro" id="IPR036876">
    <property type="entry name" value="UVR_dom_sf"/>
</dbReference>
<dbReference type="PROSITE" id="PS50165">
    <property type="entry name" value="UVRC"/>
    <property type="match status" value="1"/>
</dbReference>
<dbReference type="Pfam" id="PF01541">
    <property type="entry name" value="GIY-YIG"/>
    <property type="match status" value="1"/>
</dbReference>
<dbReference type="InterPro" id="IPR050066">
    <property type="entry name" value="UvrABC_protein_C"/>
</dbReference>
<evidence type="ECO:0000313" key="5">
    <source>
        <dbReference type="Proteomes" id="UP000034072"/>
    </source>
</evidence>
<dbReference type="SMART" id="SM00465">
    <property type="entry name" value="GIYc"/>
    <property type="match status" value="1"/>
</dbReference>
<feature type="domain" description="GIY-YIG" evidence="2">
    <location>
        <begin position="15"/>
        <end position="90"/>
    </location>
</feature>
<dbReference type="GO" id="GO:0009380">
    <property type="term" value="C:excinuclease repair complex"/>
    <property type="evidence" value="ECO:0007669"/>
    <property type="project" value="TreeGrafter"/>
</dbReference>
<evidence type="ECO:0000313" key="4">
    <source>
        <dbReference type="EMBL" id="KKR40983.1"/>
    </source>
</evidence>
<dbReference type="SUPFAM" id="SSF46600">
    <property type="entry name" value="C-terminal UvrC-binding domain of UvrB"/>
    <property type="match status" value="1"/>
</dbReference>
<accession>A0A0G0QLH0</accession>
<dbReference type="InterPro" id="IPR035901">
    <property type="entry name" value="GIY-YIG_endonuc_sf"/>
</dbReference>
<dbReference type="InterPro" id="IPR001162">
    <property type="entry name" value="UvrC_RNase_H_dom"/>
</dbReference>
<dbReference type="AlphaFoldDB" id="A0A0G0QLH0"/>
<dbReference type="InterPro" id="IPR038476">
    <property type="entry name" value="UvrC_RNase_H_dom_sf"/>
</dbReference>
<gene>
    <name evidence="4" type="ORF">UT75_C0002G0020</name>
</gene>
<dbReference type="GO" id="GO:0009381">
    <property type="term" value="F:excinuclease ABC activity"/>
    <property type="evidence" value="ECO:0007669"/>
    <property type="project" value="InterPro"/>
</dbReference>
<dbReference type="Gene3D" id="3.30.420.340">
    <property type="entry name" value="UvrC, RNAse H endonuclease domain"/>
    <property type="match status" value="1"/>
</dbReference>
<dbReference type="GO" id="GO:0006289">
    <property type="term" value="P:nucleotide-excision repair"/>
    <property type="evidence" value="ECO:0007669"/>
    <property type="project" value="InterPro"/>
</dbReference>